<name>A0ACC7NVU3_9BACL</name>
<evidence type="ECO:0000313" key="1">
    <source>
        <dbReference type="EMBL" id="MFM9328848.1"/>
    </source>
</evidence>
<gene>
    <name evidence="1" type="ORF">ACI1P1_11150</name>
</gene>
<accession>A0ACC7NVU3</accession>
<dbReference type="EMBL" id="JBJURJ010000006">
    <property type="protein sequence ID" value="MFM9328848.1"/>
    <property type="molecule type" value="Genomic_DNA"/>
</dbReference>
<organism evidence="1 2">
    <name type="scientific">Paenibacillus mesotrionivorans</name>
    <dbReference type="NCBI Taxonomy" id="3160968"/>
    <lineage>
        <taxon>Bacteria</taxon>
        <taxon>Bacillati</taxon>
        <taxon>Bacillota</taxon>
        <taxon>Bacilli</taxon>
        <taxon>Bacillales</taxon>
        <taxon>Paenibacillaceae</taxon>
        <taxon>Paenibacillus</taxon>
    </lineage>
</organism>
<reference evidence="1" key="1">
    <citation type="submission" date="2024-12" db="EMBL/GenBank/DDBJ databases">
        <authorList>
            <person name="Wu N."/>
        </authorList>
    </citation>
    <scope>NUCLEOTIDE SEQUENCE</scope>
    <source>
        <strain evidence="1">P15</strain>
    </source>
</reference>
<dbReference type="Proteomes" id="UP001631969">
    <property type="component" value="Unassembled WGS sequence"/>
</dbReference>
<comment type="caution">
    <text evidence="1">The sequence shown here is derived from an EMBL/GenBank/DDBJ whole genome shotgun (WGS) entry which is preliminary data.</text>
</comment>
<keyword evidence="2" id="KW-1185">Reference proteome</keyword>
<sequence length="161" mass="18139">MWPSRPKHRHAQSASLPENEPRPTIPLPAEVYVDQDAVSAGHTQVAHWLDEKYEEFVAGGGLDRLPGKGKPLTVPTGDVMNTILKQAGVPHPWVLLRLTIKESIEDIAHLLKRAPDDPSIDGQLAEVNKRIVQYNVESPSMALHRRKLTRENIRAELEKWK</sequence>
<protein>
    <submittedName>
        <fullName evidence="1">DnaJ family domain-containing protein</fullName>
    </submittedName>
</protein>
<evidence type="ECO:0000313" key="2">
    <source>
        <dbReference type="Proteomes" id="UP001631969"/>
    </source>
</evidence>
<proteinExistence type="predicted"/>